<reference evidence="8 9" key="1">
    <citation type="submission" date="2018-12" db="EMBL/GenBank/DDBJ databases">
        <title>Genome of Verticillium dahliae isolate Getta Getta.</title>
        <authorList>
            <person name="Gardiner D.M."/>
        </authorList>
    </citation>
    <scope>NUCLEOTIDE SEQUENCE [LARGE SCALE GENOMIC DNA]</scope>
    <source>
        <strain evidence="8 9">Getta Getta</strain>
    </source>
</reference>
<comment type="cofactor">
    <cofactor evidence="1">
        <name>FAD</name>
        <dbReference type="ChEBI" id="CHEBI:57692"/>
    </cofactor>
</comment>
<dbReference type="GO" id="GO:0030327">
    <property type="term" value="P:prenylated protein catabolic process"/>
    <property type="evidence" value="ECO:0007669"/>
    <property type="project" value="TreeGrafter"/>
</dbReference>
<dbReference type="EMBL" id="RSDZ01000050">
    <property type="protein sequence ID" value="RXG46350.1"/>
    <property type="molecule type" value="Genomic_DNA"/>
</dbReference>
<dbReference type="Proteomes" id="UP000288725">
    <property type="component" value="Unassembled WGS sequence"/>
</dbReference>
<gene>
    <name evidence="8" type="ORF">VDGE_03987</name>
</gene>
<proteinExistence type="inferred from homology"/>
<keyword evidence="5" id="KW-0274">FAD</keyword>
<keyword evidence="7" id="KW-0325">Glycoprotein</keyword>
<evidence type="ECO:0000256" key="1">
    <source>
        <dbReference type="ARBA" id="ARBA00001974"/>
    </source>
</evidence>
<accession>A0A366NM74</accession>
<dbReference type="GO" id="GO:0001735">
    <property type="term" value="F:prenylcysteine oxidase activity"/>
    <property type="evidence" value="ECO:0007669"/>
    <property type="project" value="InterPro"/>
</dbReference>
<dbReference type="PANTHER" id="PTHR15944">
    <property type="entry name" value="FARNESYLCYSTEINE LYASE"/>
    <property type="match status" value="1"/>
</dbReference>
<dbReference type="InterPro" id="IPR036188">
    <property type="entry name" value="FAD/NAD-bd_sf"/>
</dbReference>
<dbReference type="SMR" id="A0A366NM74"/>
<evidence type="ECO:0000256" key="6">
    <source>
        <dbReference type="ARBA" id="ARBA00023002"/>
    </source>
</evidence>
<evidence type="ECO:0000256" key="2">
    <source>
        <dbReference type="ARBA" id="ARBA00009967"/>
    </source>
</evidence>
<keyword evidence="4" id="KW-0732">Signal</keyword>
<dbReference type="PIRSF" id="PIRSF036292">
    <property type="entry name" value="Prenylcysteine_oxidase"/>
    <property type="match status" value="1"/>
</dbReference>
<dbReference type="Pfam" id="PF13450">
    <property type="entry name" value="NAD_binding_8"/>
    <property type="match status" value="1"/>
</dbReference>
<keyword evidence="3" id="KW-0285">Flavoprotein</keyword>
<dbReference type="AlphaFoldDB" id="A0A366NM74"/>
<dbReference type="Pfam" id="PF07156">
    <property type="entry name" value="Prenylcys_lyase"/>
    <property type="match status" value="1"/>
</dbReference>
<sequence>MFWKLSTVLSAFSLTAPAADVVEDGGVKQVAIIGAGASGSAAAYYLSKFAEEDGSLVNITVFERTDRIGGRTLTVNAYDSPSEPIELGASIFVDANYILINATRDFNLALKDPESGSGETLGIWDGEKFVFTQDDRSWGWWNLAKLFWKYGTAPYKAQNLVKSTVAAFLQIYEAPHFPFQSLTQVAQDLGLLKITGITGTQFLAENDISELFAREIMQAATRVNYASNLPYIHGLETMVSMAPEGASQVVGGNWQIFSSMLEHSNATVYQQTSVASITLKNQTDQAAPAKYLISTKATGSSAETVKQHQTAFDNVVIATPWQFADIDAERDVLKTIDSIPYTRLHVTLFCSPFLLSPTYFGLPADSKAPDTVLTTLGSEELPKPGSAGAGKAGFYSVSTLRTIVNPKTLKEEFAYKIFSPAELTPEFLSALLGVKVPDTFISEQKEAVEGETVTVDPISWYYPHAFHSYPMEYPRITFQEPALGNGLYYTSGIESFISTMETSALMGKNVARLIADELVADAEKNALEAPAVENKAEDTVQEVLGVADEVVQQEL</sequence>
<protein>
    <submittedName>
        <fullName evidence="8">Uncharacterized protein</fullName>
    </submittedName>
</protein>
<dbReference type="Gene3D" id="3.50.50.60">
    <property type="entry name" value="FAD/NAD(P)-binding domain"/>
    <property type="match status" value="1"/>
</dbReference>
<evidence type="ECO:0000256" key="7">
    <source>
        <dbReference type="ARBA" id="ARBA00023180"/>
    </source>
</evidence>
<dbReference type="InterPro" id="IPR010795">
    <property type="entry name" value="Prenylcys_lyase"/>
</dbReference>
<evidence type="ECO:0000256" key="5">
    <source>
        <dbReference type="ARBA" id="ARBA00022827"/>
    </source>
</evidence>
<evidence type="ECO:0000256" key="3">
    <source>
        <dbReference type="ARBA" id="ARBA00022630"/>
    </source>
</evidence>
<keyword evidence="6" id="KW-0560">Oxidoreductase</keyword>
<comment type="caution">
    <text evidence="8">The sequence shown here is derived from an EMBL/GenBank/DDBJ whole genome shotgun (WGS) entry which is preliminary data.</text>
</comment>
<name>A0A366NM74_VERDA</name>
<evidence type="ECO:0000313" key="9">
    <source>
        <dbReference type="Proteomes" id="UP000288725"/>
    </source>
</evidence>
<dbReference type="PANTHER" id="PTHR15944:SF0">
    <property type="entry name" value="PRENYLCYSTEINE LYASE DOMAIN-CONTAINING PROTEIN"/>
    <property type="match status" value="1"/>
</dbReference>
<dbReference type="SUPFAM" id="SSF51905">
    <property type="entry name" value="FAD/NAD(P)-binding domain"/>
    <property type="match status" value="1"/>
</dbReference>
<dbReference type="GO" id="GO:0030328">
    <property type="term" value="P:prenylcysteine catabolic process"/>
    <property type="evidence" value="ECO:0007669"/>
    <property type="project" value="InterPro"/>
</dbReference>
<evidence type="ECO:0000313" key="8">
    <source>
        <dbReference type="EMBL" id="RXG46350.1"/>
    </source>
</evidence>
<dbReference type="InterPro" id="IPR017046">
    <property type="entry name" value="Prenylcysteine_Oxase1"/>
</dbReference>
<evidence type="ECO:0000256" key="4">
    <source>
        <dbReference type="ARBA" id="ARBA00022729"/>
    </source>
</evidence>
<organism evidence="8 9">
    <name type="scientific">Verticillium dahliae</name>
    <name type="common">Verticillium wilt</name>
    <dbReference type="NCBI Taxonomy" id="27337"/>
    <lineage>
        <taxon>Eukaryota</taxon>
        <taxon>Fungi</taxon>
        <taxon>Dikarya</taxon>
        <taxon>Ascomycota</taxon>
        <taxon>Pezizomycotina</taxon>
        <taxon>Sordariomycetes</taxon>
        <taxon>Hypocreomycetidae</taxon>
        <taxon>Glomerellales</taxon>
        <taxon>Plectosphaerellaceae</taxon>
        <taxon>Verticillium</taxon>
    </lineage>
</organism>
<comment type="similarity">
    <text evidence="2">Belongs to the prenylcysteine oxidase family.</text>
</comment>